<dbReference type="EMBL" id="LSRX01000654">
    <property type="protein sequence ID" value="OLP91695.1"/>
    <property type="molecule type" value="Genomic_DNA"/>
</dbReference>
<evidence type="ECO:0000313" key="3">
    <source>
        <dbReference type="Proteomes" id="UP000186817"/>
    </source>
</evidence>
<feature type="region of interest" description="Disordered" evidence="1">
    <location>
        <begin position="133"/>
        <end position="152"/>
    </location>
</feature>
<reference evidence="2 3" key="1">
    <citation type="submission" date="2016-02" db="EMBL/GenBank/DDBJ databases">
        <title>Genome analysis of coral dinoflagellate symbionts highlights evolutionary adaptations to a symbiotic lifestyle.</title>
        <authorList>
            <person name="Aranda M."/>
            <person name="Li Y."/>
            <person name="Liew Y.J."/>
            <person name="Baumgarten S."/>
            <person name="Simakov O."/>
            <person name="Wilson M."/>
            <person name="Piel J."/>
            <person name="Ashoor H."/>
            <person name="Bougouffa S."/>
            <person name="Bajic V.B."/>
            <person name="Ryu T."/>
            <person name="Ravasi T."/>
            <person name="Bayer T."/>
            <person name="Micklem G."/>
            <person name="Kim H."/>
            <person name="Bhak J."/>
            <person name="Lajeunesse T.C."/>
            <person name="Voolstra C.R."/>
        </authorList>
    </citation>
    <scope>NUCLEOTIDE SEQUENCE [LARGE SCALE GENOMIC DNA]</scope>
    <source>
        <strain evidence="2 3">CCMP2467</strain>
    </source>
</reference>
<dbReference type="Proteomes" id="UP000186817">
    <property type="component" value="Unassembled WGS sequence"/>
</dbReference>
<accession>A0A1Q9D962</accession>
<sequence length="199" mass="21841">MRPDLDETELPEVHFPFPEYIAEVARLPGRTLLGEVVRGLSQLRTDVKQELASAPPVYWPAPAAVLRTRGEVSTLLGPSWAESLAARRNYCQMAEGKLAKGVMANPGGAAMCDRGGKCIFKFAKCTKCGRSEMGGKEDVERTPSKEKASGYKSVPQWMNDRAHCLKCDAVLKTQATIHGSSAVPENMEKDLDARFRMDV</sequence>
<evidence type="ECO:0000313" key="2">
    <source>
        <dbReference type="EMBL" id="OLP91695.1"/>
    </source>
</evidence>
<dbReference type="OrthoDB" id="413159at2759"/>
<keyword evidence="3" id="KW-1185">Reference proteome</keyword>
<organism evidence="2 3">
    <name type="scientific">Symbiodinium microadriaticum</name>
    <name type="common">Dinoflagellate</name>
    <name type="synonym">Zooxanthella microadriatica</name>
    <dbReference type="NCBI Taxonomy" id="2951"/>
    <lineage>
        <taxon>Eukaryota</taxon>
        <taxon>Sar</taxon>
        <taxon>Alveolata</taxon>
        <taxon>Dinophyceae</taxon>
        <taxon>Suessiales</taxon>
        <taxon>Symbiodiniaceae</taxon>
        <taxon>Symbiodinium</taxon>
    </lineage>
</organism>
<comment type="caution">
    <text evidence="2">The sequence shown here is derived from an EMBL/GenBank/DDBJ whole genome shotgun (WGS) entry which is preliminary data.</text>
</comment>
<name>A0A1Q9D962_SYMMI</name>
<gene>
    <name evidence="2" type="ORF">AK812_SmicGene26585</name>
</gene>
<dbReference type="AlphaFoldDB" id="A0A1Q9D962"/>
<feature type="compositionally biased region" description="Basic and acidic residues" evidence="1">
    <location>
        <begin position="133"/>
        <end position="149"/>
    </location>
</feature>
<evidence type="ECO:0000256" key="1">
    <source>
        <dbReference type="SAM" id="MobiDB-lite"/>
    </source>
</evidence>
<proteinExistence type="predicted"/>
<protein>
    <submittedName>
        <fullName evidence="2">Uncharacterized protein</fullName>
    </submittedName>
</protein>